<dbReference type="Pfam" id="PF10326">
    <property type="entry name" value="7TM_GPCR_Str"/>
    <property type="match status" value="2"/>
</dbReference>
<keyword evidence="1" id="KW-1133">Transmembrane helix</keyword>
<feature type="transmembrane region" description="Helical" evidence="1">
    <location>
        <begin position="55"/>
        <end position="78"/>
    </location>
</feature>
<feature type="transmembrane region" description="Helical" evidence="1">
    <location>
        <begin position="321"/>
        <end position="341"/>
    </location>
</feature>
<keyword evidence="1" id="KW-0812">Transmembrane</keyword>
<accession>A0A7E4VBI9</accession>
<keyword evidence="2" id="KW-1185">Reference proteome</keyword>
<protein>
    <submittedName>
        <fullName evidence="3">G protein-coupled receptor</fullName>
    </submittedName>
</protein>
<feature type="transmembrane region" description="Helical" evidence="1">
    <location>
        <begin position="111"/>
        <end position="129"/>
    </location>
</feature>
<evidence type="ECO:0000313" key="3">
    <source>
        <dbReference type="WBParaSite" id="Pan_g18434.t1"/>
    </source>
</evidence>
<dbReference type="SUPFAM" id="SSF81321">
    <property type="entry name" value="Family A G protein-coupled receptor-like"/>
    <property type="match status" value="2"/>
</dbReference>
<dbReference type="InterPro" id="IPR019428">
    <property type="entry name" value="7TM_GPCR_serpentine_rcpt_Str"/>
</dbReference>
<keyword evidence="1" id="KW-0472">Membrane</keyword>
<reference evidence="3" key="2">
    <citation type="submission" date="2020-10" db="UniProtKB">
        <authorList>
            <consortium name="WormBaseParasite"/>
        </authorList>
    </citation>
    <scope>IDENTIFICATION</scope>
</reference>
<name>A0A7E4VBI9_PANRE</name>
<feature type="transmembrane region" description="Helical" evidence="1">
    <location>
        <begin position="377"/>
        <end position="405"/>
    </location>
</feature>
<dbReference type="Proteomes" id="UP000492821">
    <property type="component" value="Unassembled WGS sequence"/>
</dbReference>
<sequence length="520" mass="59936">MSAIEVGQIMSQQSNLLSKLECAEMIVSYIGLCINLLLVYLIKRHTIKTITPYKPILYQNCATDFIYTISTIIVRPIIDVQNGTAFFFVRTLIPYESPYITKFLAIWYDDFALMLYIAVVPVQFLYRYIFIVKRIPVTRKFHGFMLSIAVSCCAFNASLFYMTVKDCHKNMVEGLKILSADPAYNSENAKHFVFSNTHNIFLFLFFGTFLLLTIISGLIIIFTSHAVWKNTRNLKSSVARDAHDQMTRILLLQIIDVQNGTAFFFVRTIIPYESPYVTKFLAIWFDDFALMLYIAVVPVQFLYRYIFIVKRIRVTRKLHGFMLSVAVSCCAFNASLFYMTVKDCHKNMVEGLKILSADPAYNSENAKHFVFSNTHNIYLFLYFGSFLLLTIISGLIIIFTSHAVWKNTRNLKSLVARDAHDQMTRILLLQVGIPVFLCFIPVSFFIINTVLYTGPSLIPKMVLPVVSMFPIVNAILVMYFMKSYRNFFFLKLRRFRAFITRSPPETIYSTSNKSVAPHST</sequence>
<dbReference type="WBParaSite" id="Pan_g18434.t1">
    <property type="protein sequence ID" value="Pan_g18434.t1"/>
    <property type="gene ID" value="Pan_g18434"/>
</dbReference>
<feature type="transmembrane region" description="Helical" evidence="1">
    <location>
        <begin position="290"/>
        <end position="309"/>
    </location>
</feature>
<feature type="transmembrane region" description="Helical" evidence="1">
    <location>
        <begin position="26"/>
        <end position="43"/>
    </location>
</feature>
<evidence type="ECO:0000313" key="2">
    <source>
        <dbReference type="Proteomes" id="UP000492821"/>
    </source>
</evidence>
<dbReference type="AlphaFoldDB" id="A0A7E4VBI9"/>
<feature type="transmembrane region" description="Helical" evidence="1">
    <location>
        <begin position="249"/>
        <end position="270"/>
    </location>
</feature>
<dbReference type="PANTHER" id="PTHR22943:SF248">
    <property type="entry name" value="SEVEN TM RECEPTOR"/>
    <property type="match status" value="1"/>
</dbReference>
<dbReference type="PANTHER" id="PTHR22943">
    <property type="entry name" value="7-TRANSMEMBRANE DOMAIN RECEPTOR C.ELEGANS"/>
    <property type="match status" value="1"/>
</dbReference>
<feature type="transmembrane region" description="Helical" evidence="1">
    <location>
        <begin position="141"/>
        <end position="162"/>
    </location>
</feature>
<evidence type="ECO:0000256" key="1">
    <source>
        <dbReference type="SAM" id="Phobius"/>
    </source>
</evidence>
<feature type="transmembrane region" description="Helical" evidence="1">
    <location>
        <begin position="426"/>
        <end position="449"/>
    </location>
</feature>
<feature type="transmembrane region" description="Helical" evidence="1">
    <location>
        <begin position="461"/>
        <end position="481"/>
    </location>
</feature>
<proteinExistence type="predicted"/>
<organism evidence="2 3">
    <name type="scientific">Panagrellus redivivus</name>
    <name type="common">Microworm</name>
    <dbReference type="NCBI Taxonomy" id="6233"/>
    <lineage>
        <taxon>Eukaryota</taxon>
        <taxon>Metazoa</taxon>
        <taxon>Ecdysozoa</taxon>
        <taxon>Nematoda</taxon>
        <taxon>Chromadorea</taxon>
        <taxon>Rhabditida</taxon>
        <taxon>Tylenchina</taxon>
        <taxon>Panagrolaimomorpha</taxon>
        <taxon>Panagrolaimoidea</taxon>
        <taxon>Panagrolaimidae</taxon>
        <taxon>Panagrellus</taxon>
    </lineage>
</organism>
<feature type="transmembrane region" description="Helical" evidence="1">
    <location>
        <begin position="200"/>
        <end position="228"/>
    </location>
</feature>
<reference evidence="2" key="1">
    <citation type="journal article" date="2013" name="Genetics">
        <title>The draft genome and transcriptome of Panagrellus redivivus are shaped by the harsh demands of a free-living lifestyle.</title>
        <authorList>
            <person name="Srinivasan J."/>
            <person name="Dillman A.R."/>
            <person name="Macchietto M.G."/>
            <person name="Heikkinen L."/>
            <person name="Lakso M."/>
            <person name="Fracchia K.M."/>
            <person name="Antoshechkin I."/>
            <person name="Mortazavi A."/>
            <person name="Wong G."/>
            <person name="Sternberg P.W."/>
        </authorList>
    </citation>
    <scope>NUCLEOTIDE SEQUENCE [LARGE SCALE GENOMIC DNA]</scope>
    <source>
        <strain evidence="2">MT8872</strain>
    </source>
</reference>